<evidence type="ECO:0000256" key="9">
    <source>
        <dbReference type="RuleBase" id="RU363032"/>
    </source>
</evidence>
<sequence>MSSVAKAKRPMSAGRAKKVAKNSLVHIILGILAVVWLFPIFWIIMTSFRAESGAYTKYFFPHGLTFSNYTRLFTETTLLNFPRAFFNTLFISVFSCIISTVFVLSVAYCMSRLRFKMRKPFMNLAMILGLFPAFMSMVAVYFILKAIGLTEGSVLRLSLILIYSAGSGVGFYIAKGFFDTVPKSLTEAAILDGCTQFQVFHKVILPLSKPIVVYTVLTAFLAPWLDFVFVKVIVGPNDKYWTVSLLLYNMLEKEFINGWFTRWAAAAVVVSIPISILFVIMQRFYVDGLTGAVKG</sequence>
<evidence type="ECO:0000313" key="14">
    <source>
        <dbReference type="Proteomes" id="UP000095602"/>
    </source>
</evidence>
<keyword evidence="8 9" id="KW-0472">Membrane</keyword>
<dbReference type="PANTHER" id="PTHR32243">
    <property type="entry name" value="MALTOSE TRANSPORT SYSTEM PERMEASE-RELATED"/>
    <property type="match status" value="1"/>
</dbReference>
<protein>
    <submittedName>
        <fullName evidence="12">Maltose transport system permease protein malG</fullName>
    </submittedName>
    <submittedName>
        <fullName evidence="11">Putative sugar ABC transport system membrane protein</fullName>
    </submittedName>
</protein>
<keyword evidence="5" id="KW-0762">Sugar transport</keyword>
<dbReference type="InterPro" id="IPR000515">
    <property type="entry name" value="MetI-like"/>
</dbReference>
<comment type="subcellular location">
    <subcellularLocation>
        <location evidence="1 9">Cell membrane</location>
        <topology evidence="1 9">Multi-pass membrane protein</topology>
    </subcellularLocation>
</comment>
<evidence type="ECO:0000259" key="10">
    <source>
        <dbReference type="PROSITE" id="PS50928"/>
    </source>
</evidence>
<dbReference type="PROSITE" id="PS50928">
    <property type="entry name" value="ABC_TM1"/>
    <property type="match status" value="1"/>
</dbReference>
<evidence type="ECO:0000313" key="12">
    <source>
        <dbReference type="EMBL" id="CUP33070.1"/>
    </source>
</evidence>
<dbReference type="EMBL" id="CVRQ01000009">
    <property type="protein sequence ID" value="CRL33564.1"/>
    <property type="molecule type" value="Genomic_DNA"/>
</dbReference>
<dbReference type="PANTHER" id="PTHR32243:SF50">
    <property type="entry name" value="MALTOSE_MALTODEXTRIN TRANSPORT SYSTEM PERMEASE PROTEIN MALG"/>
    <property type="match status" value="1"/>
</dbReference>
<evidence type="ECO:0000256" key="8">
    <source>
        <dbReference type="ARBA" id="ARBA00023136"/>
    </source>
</evidence>
<dbReference type="SUPFAM" id="SSF161098">
    <property type="entry name" value="MetI-like"/>
    <property type="match status" value="1"/>
</dbReference>
<evidence type="ECO:0000313" key="13">
    <source>
        <dbReference type="Proteomes" id="UP000049472"/>
    </source>
</evidence>
<organism evidence="11 13">
    <name type="scientific">Agathobacter rectalis</name>
    <dbReference type="NCBI Taxonomy" id="39491"/>
    <lineage>
        <taxon>Bacteria</taxon>
        <taxon>Bacillati</taxon>
        <taxon>Bacillota</taxon>
        <taxon>Clostridia</taxon>
        <taxon>Lachnospirales</taxon>
        <taxon>Lachnospiraceae</taxon>
        <taxon>Agathobacter</taxon>
    </lineage>
</organism>
<feature type="transmembrane region" description="Helical" evidence="9">
    <location>
        <begin position="121"/>
        <end position="143"/>
    </location>
</feature>
<keyword evidence="3 9" id="KW-0813">Transport</keyword>
<dbReference type="AlphaFoldDB" id="A0A0M6WCA9"/>
<name>A0A0M6WCA9_9FIRM</name>
<feature type="transmembrane region" description="Helical" evidence="9">
    <location>
        <begin position="24"/>
        <end position="45"/>
    </location>
</feature>
<dbReference type="Proteomes" id="UP000095602">
    <property type="component" value="Unassembled WGS sequence"/>
</dbReference>
<dbReference type="GO" id="GO:0055085">
    <property type="term" value="P:transmembrane transport"/>
    <property type="evidence" value="ECO:0007669"/>
    <property type="project" value="InterPro"/>
</dbReference>
<proteinExistence type="inferred from homology"/>
<keyword evidence="6 9" id="KW-0812">Transmembrane</keyword>
<feature type="transmembrane region" description="Helical" evidence="9">
    <location>
        <begin position="155"/>
        <end position="174"/>
    </location>
</feature>
<keyword evidence="13" id="KW-1185">Reference proteome</keyword>
<dbReference type="Pfam" id="PF00528">
    <property type="entry name" value="BPD_transp_1"/>
    <property type="match status" value="1"/>
</dbReference>
<reference evidence="13" key="1">
    <citation type="submission" date="2015-05" db="EMBL/GenBank/DDBJ databases">
        <authorList>
            <consortium name="Pathogen Informatics"/>
        </authorList>
    </citation>
    <scope>NUCLEOTIDE SEQUENCE [LARGE SCALE GENOMIC DNA]</scope>
    <source>
        <strain evidence="12 14">2789STDY5834884</strain>
        <strain evidence="13">T1-815</strain>
    </source>
</reference>
<reference evidence="11" key="2">
    <citation type="submission" date="2015-05" db="EMBL/GenBank/DDBJ databases">
        <authorList>
            <person name="Wang D.B."/>
            <person name="Wang M."/>
        </authorList>
    </citation>
    <scope>NUCLEOTIDE SEQUENCE [LARGE SCALE GENOMIC DNA]</scope>
    <source>
        <strain evidence="11">T1-815</strain>
    </source>
</reference>
<feature type="transmembrane region" description="Helical" evidence="9">
    <location>
        <begin position="211"/>
        <end position="234"/>
    </location>
</feature>
<comment type="similarity">
    <text evidence="2">Belongs to the binding-protein-dependent transport system permease family. MalFG subfamily.</text>
</comment>
<feature type="transmembrane region" description="Helical" evidence="9">
    <location>
        <begin position="84"/>
        <end position="109"/>
    </location>
</feature>
<evidence type="ECO:0000256" key="2">
    <source>
        <dbReference type="ARBA" id="ARBA00009047"/>
    </source>
</evidence>
<keyword evidence="7 9" id="KW-1133">Transmembrane helix</keyword>
<evidence type="ECO:0000256" key="3">
    <source>
        <dbReference type="ARBA" id="ARBA00022448"/>
    </source>
</evidence>
<dbReference type="CDD" id="cd06261">
    <property type="entry name" value="TM_PBP2"/>
    <property type="match status" value="1"/>
</dbReference>
<evidence type="ECO:0000313" key="11">
    <source>
        <dbReference type="EMBL" id="CRL33564.1"/>
    </source>
</evidence>
<evidence type="ECO:0000256" key="6">
    <source>
        <dbReference type="ARBA" id="ARBA00022692"/>
    </source>
</evidence>
<evidence type="ECO:0000256" key="7">
    <source>
        <dbReference type="ARBA" id="ARBA00022989"/>
    </source>
</evidence>
<evidence type="ECO:0000256" key="1">
    <source>
        <dbReference type="ARBA" id="ARBA00004651"/>
    </source>
</evidence>
<dbReference type="InterPro" id="IPR035906">
    <property type="entry name" value="MetI-like_sf"/>
</dbReference>
<accession>A0A0M6WCA9</accession>
<feature type="domain" description="ABC transmembrane type-1" evidence="10">
    <location>
        <begin position="85"/>
        <end position="281"/>
    </location>
</feature>
<gene>
    <name evidence="12" type="primary">malG_3</name>
    <name evidence="12" type="ORF">ERS852497_02564</name>
    <name evidence="11" type="ORF">T1815_06011</name>
</gene>
<dbReference type="RefSeq" id="WP_055061079.1">
    <property type="nucleotide sequence ID" value="NZ_AP031452.1"/>
</dbReference>
<dbReference type="Gene3D" id="1.10.3720.10">
    <property type="entry name" value="MetI-like"/>
    <property type="match status" value="1"/>
</dbReference>
<keyword evidence="4" id="KW-1003">Cell membrane</keyword>
<feature type="transmembrane region" description="Helical" evidence="9">
    <location>
        <begin position="260"/>
        <end position="280"/>
    </location>
</feature>
<dbReference type="InterPro" id="IPR050901">
    <property type="entry name" value="BP-dep_ABC_trans_perm"/>
</dbReference>
<dbReference type="EMBL" id="CZAJ01000031">
    <property type="protein sequence ID" value="CUP33070.1"/>
    <property type="molecule type" value="Genomic_DNA"/>
</dbReference>
<dbReference type="GO" id="GO:0005886">
    <property type="term" value="C:plasma membrane"/>
    <property type="evidence" value="ECO:0007669"/>
    <property type="project" value="UniProtKB-SubCell"/>
</dbReference>
<dbReference type="Proteomes" id="UP000049472">
    <property type="component" value="Unassembled WGS sequence"/>
</dbReference>
<evidence type="ECO:0000256" key="5">
    <source>
        <dbReference type="ARBA" id="ARBA00022597"/>
    </source>
</evidence>
<evidence type="ECO:0000256" key="4">
    <source>
        <dbReference type="ARBA" id="ARBA00022475"/>
    </source>
</evidence>